<proteinExistence type="predicted"/>
<accession>A0A3D9T0Y8</accession>
<dbReference type="Pfam" id="PF14373">
    <property type="entry name" value="Imm_superinfect"/>
    <property type="match status" value="1"/>
</dbReference>
<comment type="caution">
    <text evidence="2">The sequence shown here is derived from an EMBL/GenBank/DDBJ whole genome shotgun (WGS) entry which is preliminary data.</text>
</comment>
<reference evidence="2 3" key="1">
    <citation type="submission" date="2018-08" db="EMBL/GenBank/DDBJ databases">
        <title>Sequencing the genomes of 1000 actinobacteria strains.</title>
        <authorList>
            <person name="Klenk H.-P."/>
        </authorList>
    </citation>
    <scope>NUCLEOTIDE SEQUENCE [LARGE SCALE GENOMIC DNA]</scope>
    <source>
        <strain evidence="2 3">DSM 43927</strain>
    </source>
</reference>
<organism evidence="2 3">
    <name type="scientific">Thermomonospora umbrina</name>
    <dbReference type="NCBI Taxonomy" id="111806"/>
    <lineage>
        <taxon>Bacteria</taxon>
        <taxon>Bacillati</taxon>
        <taxon>Actinomycetota</taxon>
        <taxon>Actinomycetes</taxon>
        <taxon>Streptosporangiales</taxon>
        <taxon>Thermomonosporaceae</taxon>
        <taxon>Thermomonospora</taxon>
    </lineage>
</organism>
<protein>
    <submittedName>
        <fullName evidence="2">T4 superinfection immunity protein</fullName>
    </submittedName>
</protein>
<keyword evidence="1" id="KW-0472">Membrane</keyword>
<evidence type="ECO:0000313" key="2">
    <source>
        <dbReference type="EMBL" id="REF00481.1"/>
    </source>
</evidence>
<gene>
    <name evidence="2" type="ORF">DFJ69_6023</name>
</gene>
<dbReference type="EMBL" id="QTTT01000001">
    <property type="protein sequence ID" value="REF00481.1"/>
    <property type="molecule type" value="Genomic_DNA"/>
</dbReference>
<dbReference type="AlphaFoldDB" id="A0A3D9T0Y8"/>
<name>A0A3D9T0Y8_9ACTN</name>
<keyword evidence="3" id="KW-1185">Reference proteome</keyword>
<dbReference type="RefSeq" id="WP_116025632.1">
    <property type="nucleotide sequence ID" value="NZ_QTTT01000001.1"/>
</dbReference>
<keyword evidence="1" id="KW-1133">Transmembrane helix</keyword>
<keyword evidence="1" id="KW-0812">Transmembrane</keyword>
<dbReference type="OrthoDB" id="9814116at2"/>
<dbReference type="InterPro" id="IPR016410">
    <property type="entry name" value="Phage_imm"/>
</dbReference>
<evidence type="ECO:0000313" key="3">
    <source>
        <dbReference type="Proteomes" id="UP000256661"/>
    </source>
</evidence>
<evidence type="ECO:0000256" key="1">
    <source>
        <dbReference type="SAM" id="Phobius"/>
    </source>
</evidence>
<sequence>MSEPMRGLLLVAMILFVVAFFLLPSIIAVARRVERLGLVIALNIIAGPTLIGWPAALLGALMLPSRRDAAWSAPESIYRPGDPPPIEHVLLADQLRRQRMQSEGYLES</sequence>
<dbReference type="Proteomes" id="UP000256661">
    <property type="component" value="Unassembled WGS sequence"/>
</dbReference>
<feature type="transmembrane region" description="Helical" evidence="1">
    <location>
        <begin position="38"/>
        <end position="63"/>
    </location>
</feature>